<dbReference type="GO" id="GO:0016811">
    <property type="term" value="F:hydrolase activity, acting on carbon-nitrogen (but not peptide) bonds, in linear amides"/>
    <property type="evidence" value="ECO:0007669"/>
    <property type="project" value="TreeGrafter"/>
</dbReference>
<dbReference type="AlphaFoldDB" id="A0A563DWH6"/>
<dbReference type="PANTHER" id="PTHR12993:SF26">
    <property type="entry name" value="1D-MYO-INOSITOL 2-ACETAMIDO-2-DEOXY-ALPHA-D-GLUCOPYRANOSIDE DEACETYLASE"/>
    <property type="match status" value="1"/>
</dbReference>
<feature type="region of interest" description="Disordered" evidence="2">
    <location>
        <begin position="272"/>
        <end position="297"/>
    </location>
</feature>
<keyword evidence="1" id="KW-0862">Zinc</keyword>
<dbReference type="RefSeq" id="WP_146318599.1">
    <property type="nucleotide sequence ID" value="NZ_VCQV01000026.1"/>
</dbReference>
<sequence length="297" mass="32061">MTRLLFVHAHPDDESLWTGLAIAHHARLGDEVHVLTCTLGEEGEVIPSDLAHLELPAGRPRDPEAPDPLADVRRAELRAAVAELGVTSSVVLGEQGGPERSYRDSGMAGTPSAAHPRAFARAPLSETGALIAAHLDRLAIEVVVTYDEHGGYGHPDHIQTHRATREAVRTCSSAPRMYAAVTPDSWAREDRAWLAQHVREPGVLVPAQSDAYPPSVVADELVTDSVQDAQAGAMQAAALRRHRTQVMVHDGWFTLSNRVAARLSGREGYARVDPETGALVAPQHSGEGRSERGRRDE</sequence>
<dbReference type="SUPFAM" id="SSF102588">
    <property type="entry name" value="LmbE-like"/>
    <property type="match status" value="1"/>
</dbReference>
<dbReference type="Proteomes" id="UP000320244">
    <property type="component" value="Unassembled WGS sequence"/>
</dbReference>
<dbReference type="InterPro" id="IPR024078">
    <property type="entry name" value="LmbE-like_dom_sf"/>
</dbReference>
<proteinExistence type="predicted"/>
<feature type="compositionally biased region" description="Basic and acidic residues" evidence="2">
    <location>
        <begin position="286"/>
        <end position="297"/>
    </location>
</feature>
<evidence type="ECO:0000313" key="4">
    <source>
        <dbReference type="Proteomes" id="UP000320244"/>
    </source>
</evidence>
<accession>A0A563DWH6</accession>
<dbReference type="Pfam" id="PF02585">
    <property type="entry name" value="PIG-L"/>
    <property type="match status" value="1"/>
</dbReference>
<dbReference type="EMBL" id="VCQV01000026">
    <property type="protein sequence ID" value="TWP34566.1"/>
    <property type="molecule type" value="Genomic_DNA"/>
</dbReference>
<dbReference type="OrthoDB" id="158614at2"/>
<organism evidence="3 4">
    <name type="scientific">Leekyejoonella antrihumi</name>
    <dbReference type="NCBI Taxonomy" id="1660198"/>
    <lineage>
        <taxon>Bacteria</taxon>
        <taxon>Bacillati</taxon>
        <taxon>Actinomycetota</taxon>
        <taxon>Actinomycetes</taxon>
        <taxon>Micrococcales</taxon>
        <taxon>Dermacoccaceae</taxon>
        <taxon>Leekyejoonella</taxon>
    </lineage>
</organism>
<dbReference type="Gene3D" id="3.40.50.10320">
    <property type="entry name" value="LmbE-like"/>
    <property type="match status" value="1"/>
</dbReference>
<protein>
    <submittedName>
        <fullName evidence="3">1D-myo-inositol 2-acetamido-2-deoxy-alpha-D-glucopyranoside deacetylase</fullName>
    </submittedName>
</protein>
<keyword evidence="4" id="KW-1185">Reference proteome</keyword>
<reference evidence="3 4" key="2">
    <citation type="submission" date="2019-08" db="EMBL/GenBank/DDBJ databases">
        <title>Jejuicoccus antrihumi gen. nov., sp. nov., a new member of the family Dermacoccaceae isolated from a cave.</title>
        <authorList>
            <person name="Schumann P."/>
            <person name="Kim I.S."/>
        </authorList>
    </citation>
    <scope>NUCLEOTIDE SEQUENCE [LARGE SCALE GENOMIC DNA]</scope>
    <source>
        <strain evidence="3 4">C5-26</strain>
    </source>
</reference>
<dbReference type="GO" id="GO:0016137">
    <property type="term" value="P:glycoside metabolic process"/>
    <property type="evidence" value="ECO:0007669"/>
    <property type="project" value="UniProtKB-ARBA"/>
</dbReference>
<evidence type="ECO:0000313" key="3">
    <source>
        <dbReference type="EMBL" id="TWP34566.1"/>
    </source>
</evidence>
<evidence type="ECO:0000256" key="2">
    <source>
        <dbReference type="SAM" id="MobiDB-lite"/>
    </source>
</evidence>
<evidence type="ECO:0000256" key="1">
    <source>
        <dbReference type="ARBA" id="ARBA00022833"/>
    </source>
</evidence>
<dbReference type="PANTHER" id="PTHR12993">
    <property type="entry name" value="N-ACETYLGLUCOSAMINYL-PHOSPHATIDYLINOSITOL DE-N-ACETYLASE-RELATED"/>
    <property type="match status" value="1"/>
</dbReference>
<gene>
    <name evidence="3" type="ORF">FGL98_16860</name>
</gene>
<name>A0A563DWH6_9MICO</name>
<dbReference type="InterPro" id="IPR003737">
    <property type="entry name" value="GlcNAc_PI_deacetylase-related"/>
</dbReference>
<reference evidence="3 4" key="1">
    <citation type="submission" date="2019-05" db="EMBL/GenBank/DDBJ databases">
        <authorList>
            <person name="Lee S.D."/>
        </authorList>
    </citation>
    <scope>NUCLEOTIDE SEQUENCE [LARGE SCALE GENOMIC DNA]</scope>
    <source>
        <strain evidence="3 4">C5-26</strain>
    </source>
</reference>
<comment type="caution">
    <text evidence="3">The sequence shown here is derived from an EMBL/GenBank/DDBJ whole genome shotgun (WGS) entry which is preliminary data.</text>
</comment>